<evidence type="ECO:0000259" key="12">
    <source>
        <dbReference type="Pfam" id="PF00852"/>
    </source>
</evidence>
<keyword evidence="10" id="KW-0325">Glycoprotein</keyword>
<dbReference type="InParanoid" id="A0A067R555"/>
<gene>
    <name evidence="14" type="ORF">L798_06817</name>
</gene>
<organism evidence="14 15">
    <name type="scientific">Zootermopsis nevadensis</name>
    <name type="common">Dampwood termite</name>
    <dbReference type="NCBI Taxonomy" id="136037"/>
    <lineage>
        <taxon>Eukaryota</taxon>
        <taxon>Metazoa</taxon>
        <taxon>Ecdysozoa</taxon>
        <taxon>Arthropoda</taxon>
        <taxon>Hexapoda</taxon>
        <taxon>Insecta</taxon>
        <taxon>Pterygota</taxon>
        <taxon>Neoptera</taxon>
        <taxon>Polyneoptera</taxon>
        <taxon>Dictyoptera</taxon>
        <taxon>Blattodea</taxon>
        <taxon>Blattoidea</taxon>
        <taxon>Termitoidae</taxon>
        <taxon>Termopsidae</taxon>
        <taxon>Zootermopsis</taxon>
    </lineage>
</organism>
<evidence type="ECO:0000256" key="7">
    <source>
        <dbReference type="ARBA" id="ARBA00022968"/>
    </source>
</evidence>
<dbReference type="FunFam" id="3.40.50.11660:FF:000002">
    <property type="entry name" value="Alpha-(1,3)-fucosyltransferase"/>
    <property type="match status" value="1"/>
</dbReference>
<keyword evidence="15" id="KW-1185">Reference proteome</keyword>
<evidence type="ECO:0000256" key="1">
    <source>
        <dbReference type="ARBA" id="ARBA00004447"/>
    </source>
</evidence>
<comment type="subcellular location">
    <subcellularLocation>
        <location evidence="1 11">Golgi apparatus</location>
        <location evidence="1 11">Golgi stack membrane</location>
        <topology evidence="1 11">Single-pass type II membrane protein</topology>
    </subcellularLocation>
</comment>
<dbReference type="GO" id="GO:0032580">
    <property type="term" value="C:Golgi cisterna membrane"/>
    <property type="evidence" value="ECO:0007669"/>
    <property type="project" value="UniProtKB-SubCell"/>
</dbReference>
<evidence type="ECO:0000256" key="11">
    <source>
        <dbReference type="RuleBase" id="RU003832"/>
    </source>
</evidence>
<dbReference type="OMA" id="HYMKELM"/>
<keyword evidence="8 11" id="KW-1133">Transmembrane helix</keyword>
<dbReference type="InterPro" id="IPR001503">
    <property type="entry name" value="Glyco_trans_10"/>
</dbReference>
<evidence type="ECO:0000256" key="8">
    <source>
        <dbReference type="ARBA" id="ARBA00022989"/>
    </source>
</evidence>
<reference evidence="14 15" key="1">
    <citation type="journal article" date="2014" name="Nat. Commun.">
        <title>Molecular traces of alternative social organization in a termite genome.</title>
        <authorList>
            <person name="Terrapon N."/>
            <person name="Li C."/>
            <person name="Robertson H.M."/>
            <person name="Ji L."/>
            <person name="Meng X."/>
            <person name="Booth W."/>
            <person name="Chen Z."/>
            <person name="Childers C.P."/>
            <person name="Glastad K.M."/>
            <person name="Gokhale K."/>
            <person name="Gowin J."/>
            <person name="Gronenberg W."/>
            <person name="Hermansen R.A."/>
            <person name="Hu H."/>
            <person name="Hunt B.G."/>
            <person name="Huylmans A.K."/>
            <person name="Khalil S.M."/>
            <person name="Mitchell R.D."/>
            <person name="Munoz-Torres M.C."/>
            <person name="Mustard J.A."/>
            <person name="Pan H."/>
            <person name="Reese J.T."/>
            <person name="Scharf M.E."/>
            <person name="Sun F."/>
            <person name="Vogel H."/>
            <person name="Xiao J."/>
            <person name="Yang W."/>
            <person name="Yang Z."/>
            <person name="Yang Z."/>
            <person name="Zhou J."/>
            <person name="Zhu J."/>
            <person name="Brent C.S."/>
            <person name="Elsik C.G."/>
            <person name="Goodisman M.A."/>
            <person name="Liberles D.A."/>
            <person name="Roe R.M."/>
            <person name="Vargo E.L."/>
            <person name="Vilcinskas A."/>
            <person name="Wang J."/>
            <person name="Bornberg-Bauer E."/>
            <person name="Korb J."/>
            <person name="Zhang G."/>
            <person name="Liebig J."/>
        </authorList>
    </citation>
    <scope>NUCLEOTIDE SEQUENCE [LARGE SCALE GENOMIC DNA]</scope>
    <source>
        <tissue evidence="14">Whole organism</tissue>
    </source>
</reference>
<dbReference type="SUPFAM" id="SSF53756">
    <property type="entry name" value="UDP-Glycosyltransferase/glycogen phosphorylase"/>
    <property type="match status" value="1"/>
</dbReference>
<feature type="transmembrane region" description="Helical" evidence="11">
    <location>
        <begin position="12"/>
        <end position="33"/>
    </location>
</feature>
<comment type="similarity">
    <text evidence="3 11">Belongs to the glycosyltransferase 10 family.</text>
</comment>
<feature type="domain" description="Fucosyltransferase C-terminal" evidence="12">
    <location>
        <begin position="193"/>
        <end position="335"/>
    </location>
</feature>
<evidence type="ECO:0000256" key="5">
    <source>
        <dbReference type="ARBA" id="ARBA00022679"/>
    </source>
</evidence>
<evidence type="ECO:0000256" key="3">
    <source>
        <dbReference type="ARBA" id="ARBA00008919"/>
    </source>
</evidence>
<dbReference type="PANTHER" id="PTHR11929">
    <property type="entry name" value="ALPHA- 1,3 -FUCOSYLTRANSFERASE"/>
    <property type="match status" value="1"/>
</dbReference>
<accession>A0A067R555</accession>
<evidence type="ECO:0000256" key="10">
    <source>
        <dbReference type="ARBA" id="ARBA00023180"/>
    </source>
</evidence>
<dbReference type="InterPro" id="IPR038577">
    <property type="entry name" value="GT10-like_C_sf"/>
</dbReference>
<dbReference type="eggNOG" id="KOG2619">
    <property type="taxonomic scope" value="Eukaryota"/>
</dbReference>
<evidence type="ECO:0000256" key="2">
    <source>
        <dbReference type="ARBA" id="ARBA00004922"/>
    </source>
</evidence>
<dbReference type="Proteomes" id="UP000027135">
    <property type="component" value="Unassembled WGS sequence"/>
</dbReference>
<dbReference type="OrthoDB" id="9993460at2759"/>
<dbReference type="UniPathway" id="UPA00378"/>
<dbReference type="EC" id="2.4.1.-" evidence="11"/>
<dbReference type="AlphaFoldDB" id="A0A067R555"/>
<evidence type="ECO:0000259" key="13">
    <source>
        <dbReference type="Pfam" id="PF17039"/>
    </source>
</evidence>
<keyword evidence="6 11" id="KW-0812">Transmembrane</keyword>
<keyword evidence="11" id="KW-0333">Golgi apparatus</keyword>
<protein>
    <recommendedName>
        <fullName evidence="11">Fucosyltransferase</fullName>
        <ecNumber evidence="11">2.4.1.-</ecNumber>
    </recommendedName>
</protein>
<evidence type="ECO:0000313" key="15">
    <source>
        <dbReference type="Proteomes" id="UP000027135"/>
    </source>
</evidence>
<sequence length="460" mass="53792">MRCLLQVRLQTLLWCTGSAVMLLFLIQILIQVYSEDLYPHAELFNHEFNGNESIQDVEDIVVLWWTPFTGQKGEVRHCGTVKCFFTEDRRFNNHNLTKALMFYGSKFDLIDLPLPRNGLIYDWALLHEESPKNTPALSHLEALELFNITATFSRYSHFPLTLQYLKSADVLTDLKYFIPVERKNELLSELAPVLYIHSDCSTPLERDAYAMELMRYIPVDSYGKCIQNRNLPEHLADPMESMDSDEFFHFVARYKFTLSFENAVCDDYITEKLWRPLIVGSVPIYMGSPSIRDWLPNNNSAILAMDFRSPKELAQYLHVHNSDITKYNSFLKHKLGVEDEKITNKRLVDALEVRKWGIDNDFDKGNFIEHFECFVCEQEHKKLKGERAIIFETSKAHYNCPIPVSPLTGVENKANWWVDQWQMGKCEARVLRDYVGAGKTNYDYQEFYDQLRHMLLNKLC</sequence>
<dbReference type="GO" id="GO:0046920">
    <property type="term" value="F:alpha-(1-&gt;3)-fucosyltransferase activity"/>
    <property type="evidence" value="ECO:0007669"/>
    <property type="project" value="TreeGrafter"/>
</dbReference>
<comment type="pathway">
    <text evidence="2">Protein modification; protein glycosylation.</text>
</comment>
<proteinExistence type="inferred from homology"/>
<dbReference type="EMBL" id="KK852695">
    <property type="protein sequence ID" value="KDR18286.1"/>
    <property type="molecule type" value="Genomic_DNA"/>
</dbReference>
<evidence type="ECO:0000256" key="4">
    <source>
        <dbReference type="ARBA" id="ARBA00022676"/>
    </source>
</evidence>
<evidence type="ECO:0000313" key="14">
    <source>
        <dbReference type="EMBL" id="KDR18286.1"/>
    </source>
</evidence>
<dbReference type="Gene3D" id="3.40.50.11660">
    <property type="entry name" value="Glycosyl transferase family 10, C-terminal domain"/>
    <property type="match status" value="1"/>
</dbReference>
<dbReference type="PANTHER" id="PTHR11929:SF194">
    <property type="entry name" value="ALPHA-(1,3)-FUCOSYLTRANSFERASE 10"/>
    <property type="match status" value="1"/>
</dbReference>
<dbReference type="InterPro" id="IPR031481">
    <property type="entry name" value="Glyco_tran_10_N"/>
</dbReference>
<dbReference type="Pfam" id="PF00852">
    <property type="entry name" value="Glyco_transf_10"/>
    <property type="match status" value="1"/>
</dbReference>
<feature type="domain" description="Fucosyltransferase N-terminal" evidence="13">
    <location>
        <begin position="61"/>
        <end position="159"/>
    </location>
</feature>
<keyword evidence="4 11" id="KW-0328">Glycosyltransferase</keyword>
<dbReference type="Pfam" id="PF17039">
    <property type="entry name" value="Glyco_tran_10_N"/>
    <property type="match status" value="1"/>
</dbReference>
<name>A0A067R555_ZOONE</name>
<keyword evidence="5 11" id="KW-0808">Transferase</keyword>
<keyword evidence="7" id="KW-0735">Signal-anchor</keyword>
<evidence type="ECO:0000256" key="6">
    <source>
        <dbReference type="ARBA" id="ARBA00022692"/>
    </source>
</evidence>
<keyword evidence="9 11" id="KW-0472">Membrane</keyword>
<dbReference type="FunCoup" id="A0A067R555">
    <property type="interactions" value="488"/>
</dbReference>
<dbReference type="InterPro" id="IPR055270">
    <property type="entry name" value="Glyco_tran_10_C"/>
</dbReference>
<evidence type="ECO:0000256" key="9">
    <source>
        <dbReference type="ARBA" id="ARBA00023136"/>
    </source>
</evidence>